<comment type="catalytic activity">
    <reaction evidence="8">
        <text>L-seryl-[protein] + ATP = 3-O-(5'-adenylyl)-L-seryl-[protein] + diphosphate</text>
        <dbReference type="Rhea" id="RHEA:58120"/>
        <dbReference type="Rhea" id="RHEA-COMP:9863"/>
        <dbReference type="Rhea" id="RHEA-COMP:15073"/>
        <dbReference type="ChEBI" id="CHEBI:29999"/>
        <dbReference type="ChEBI" id="CHEBI:30616"/>
        <dbReference type="ChEBI" id="CHEBI:33019"/>
        <dbReference type="ChEBI" id="CHEBI:142516"/>
        <dbReference type="EC" id="2.7.7.108"/>
    </reaction>
</comment>
<evidence type="ECO:0000256" key="4">
    <source>
        <dbReference type="ARBA" id="ARBA00022723"/>
    </source>
</evidence>
<feature type="binding site" evidence="8">
    <location>
        <position position="108"/>
    </location>
    <ligand>
        <name>ATP</name>
        <dbReference type="ChEBI" id="CHEBI:30616"/>
    </ligand>
</feature>
<dbReference type="EC" id="2.7.7.108" evidence="8"/>
<comment type="catalytic activity">
    <reaction evidence="8">
        <text>L-threonyl-[protein] + ATP = 3-O-(5'-adenylyl)-L-threonyl-[protein] + diphosphate</text>
        <dbReference type="Rhea" id="RHEA:54292"/>
        <dbReference type="Rhea" id="RHEA-COMP:11060"/>
        <dbReference type="Rhea" id="RHEA-COMP:13847"/>
        <dbReference type="ChEBI" id="CHEBI:30013"/>
        <dbReference type="ChEBI" id="CHEBI:30616"/>
        <dbReference type="ChEBI" id="CHEBI:33019"/>
        <dbReference type="ChEBI" id="CHEBI:138113"/>
        <dbReference type="EC" id="2.7.7.108"/>
    </reaction>
</comment>
<comment type="cofactor">
    <cofactor evidence="8">
        <name>Mg(2+)</name>
        <dbReference type="ChEBI" id="CHEBI:18420"/>
    </cofactor>
    <cofactor evidence="8">
        <name>Mn(2+)</name>
        <dbReference type="ChEBI" id="CHEBI:29035"/>
    </cofactor>
</comment>
<keyword evidence="3 8" id="KW-0548">Nucleotidyltransferase</keyword>
<comment type="catalytic activity">
    <reaction evidence="8">
        <text>L-tyrosyl-[protein] + UTP = O-(5'-uridylyl)-L-tyrosyl-[protein] + diphosphate</text>
        <dbReference type="Rhea" id="RHEA:83887"/>
        <dbReference type="Rhea" id="RHEA-COMP:10136"/>
        <dbReference type="Rhea" id="RHEA-COMP:20238"/>
        <dbReference type="ChEBI" id="CHEBI:33019"/>
        <dbReference type="ChEBI" id="CHEBI:46398"/>
        <dbReference type="ChEBI" id="CHEBI:46858"/>
        <dbReference type="ChEBI" id="CHEBI:90602"/>
    </reaction>
</comment>
<evidence type="ECO:0000256" key="7">
    <source>
        <dbReference type="ARBA" id="ARBA00022842"/>
    </source>
</evidence>
<dbReference type="GO" id="GO:0005524">
    <property type="term" value="F:ATP binding"/>
    <property type="evidence" value="ECO:0007669"/>
    <property type="project" value="UniProtKB-UniRule"/>
</dbReference>
<comment type="catalytic activity">
    <reaction evidence="8">
        <text>L-tyrosyl-[protein] + ATP = O-(5'-adenylyl)-L-tyrosyl-[protein] + diphosphate</text>
        <dbReference type="Rhea" id="RHEA:54288"/>
        <dbReference type="Rhea" id="RHEA-COMP:10136"/>
        <dbReference type="Rhea" id="RHEA-COMP:13846"/>
        <dbReference type="ChEBI" id="CHEBI:30616"/>
        <dbReference type="ChEBI" id="CHEBI:33019"/>
        <dbReference type="ChEBI" id="CHEBI:46858"/>
        <dbReference type="ChEBI" id="CHEBI:83624"/>
        <dbReference type="EC" id="2.7.7.108"/>
    </reaction>
</comment>
<evidence type="ECO:0000256" key="1">
    <source>
        <dbReference type="ARBA" id="ARBA00009747"/>
    </source>
</evidence>
<keyword evidence="2 8" id="KW-0808">Transferase</keyword>
<dbReference type="GO" id="GO:0070733">
    <property type="term" value="F:AMPylase activity"/>
    <property type="evidence" value="ECO:0007669"/>
    <property type="project" value="UniProtKB-EC"/>
</dbReference>
<feature type="binding site" evidence="8">
    <location>
        <position position="88"/>
    </location>
    <ligand>
        <name>ATP</name>
        <dbReference type="ChEBI" id="CHEBI:30616"/>
    </ligand>
</feature>
<dbReference type="GO" id="GO:0000287">
    <property type="term" value="F:magnesium ion binding"/>
    <property type="evidence" value="ECO:0007669"/>
    <property type="project" value="UniProtKB-UniRule"/>
</dbReference>
<keyword evidence="8" id="KW-0464">Manganese</keyword>
<comment type="catalytic activity">
    <reaction evidence="8">
        <text>L-seryl-[protein] + UTP = O-(5'-uridylyl)-L-seryl-[protein] + diphosphate</text>
        <dbReference type="Rhea" id="RHEA:64604"/>
        <dbReference type="Rhea" id="RHEA-COMP:9863"/>
        <dbReference type="Rhea" id="RHEA-COMP:16635"/>
        <dbReference type="ChEBI" id="CHEBI:29999"/>
        <dbReference type="ChEBI" id="CHEBI:33019"/>
        <dbReference type="ChEBI" id="CHEBI:46398"/>
        <dbReference type="ChEBI" id="CHEBI:156051"/>
    </reaction>
</comment>
<dbReference type="HAMAP" id="MF_00692">
    <property type="entry name" value="SelO"/>
    <property type="match status" value="1"/>
</dbReference>
<feature type="binding site" evidence="8">
    <location>
        <position position="178"/>
    </location>
    <ligand>
        <name>ATP</name>
        <dbReference type="ChEBI" id="CHEBI:30616"/>
    </ligand>
</feature>
<feature type="active site" description="Proton acceptor" evidence="8">
    <location>
        <position position="248"/>
    </location>
</feature>
<proteinExistence type="inferred from homology"/>
<feature type="binding site" evidence="8">
    <location>
        <position position="258"/>
    </location>
    <ligand>
        <name>Mg(2+)</name>
        <dbReference type="ChEBI" id="CHEBI:18420"/>
    </ligand>
</feature>
<feature type="binding site" evidence="8">
    <location>
        <position position="258"/>
    </location>
    <ligand>
        <name>ATP</name>
        <dbReference type="ChEBI" id="CHEBI:30616"/>
    </ligand>
</feature>
<gene>
    <name evidence="8" type="primary">ydiU</name>
    <name evidence="8" type="synonym">selO</name>
    <name evidence="9" type="ORF">J5O05_12220</name>
</gene>
<dbReference type="PANTHER" id="PTHR32057">
    <property type="entry name" value="PROTEIN ADENYLYLTRANSFERASE SELO, MITOCHONDRIAL"/>
    <property type="match status" value="1"/>
</dbReference>
<comment type="catalytic activity">
    <reaction evidence="8">
        <text>L-histidyl-[protein] + UTP = N(tele)-(5'-uridylyl)-L-histidyl-[protein] + diphosphate</text>
        <dbReference type="Rhea" id="RHEA:83891"/>
        <dbReference type="Rhea" id="RHEA-COMP:9745"/>
        <dbReference type="Rhea" id="RHEA-COMP:20239"/>
        <dbReference type="ChEBI" id="CHEBI:29979"/>
        <dbReference type="ChEBI" id="CHEBI:33019"/>
        <dbReference type="ChEBI" id="CHEBI:46398"/>
        <dbReference type="ChEBI" id="CHEBI:233474"/>
    </reaction>
</comment>
<dbReference type="EMBL" id="CP072133">
    <property type="protein sequence ID" value="QTH70689.1"/>
    <property type="molecule type" value="Genomic_DNA"/>
</dbReference>
<sequence>MRLSVDFQPFRYTVLGDEFAVPTSRYAFTQSTMLLWNDRVANHYRWPLDLPSSLALFSGQNQSSSGPSVSLAYCGHQFGHFNPSLGDGRAHLVAQLATVDGGVDVQTKGSGPSRFSRGGDGLSAMGPAIREFIMSDAMWHLGVPTTHCLGVLDTHHEVYRQQREAGGLSVRIADSHIRIGSFQYVAMQHDIEKLNTLMELAISRHYGDIKSTGEARVIEFLVAVCQQQARLILQWLRIGFVHGVMNTDNALVSGQTIDYGPCAMMENYSLDTVFSSIDKQGRYAFGQQANIANWNCARLAESLIPLFADEQVAVSKLSEALSAFAVVFNEGYDQLWFDKLGLNNTKVEHQTLVEEFKALLTKTKADYTNTFAALTMSLTKGTFTPYELPELLSDWQAKWARCVDKAYALPLMLQMNPALIPRNHLVEHAISTTKQGDKTFVTDWMVALSTPYDYDNVPEQYVQPAPDGGVGYRTFCGT</sequence>
<dbReference type="Pfam" id="PF02696">
    <property type="entry name" value="SelO"/>
    <property type="match status" value="1"/>
</dbReference>
<organism evidence="9 10">
    <name type="scientific">Pseudoalteromonas xiamenensis</name>
    <dbReference type="NCBI Taxonomy" id="882626"/>
    <lineage>
        <taxon>Bacteria</taxon>
        <taxon>Pseudomonadati</taxon>
        <taxon>Pseudomonadota</taxon>
        <taxon>Gammaproteobacteria</taxon>
        <taxon>Alteromonadales</taxon>
        <taxon>Pseudoalteromonadaceae</taxon>
        <taxon>Pseudoalteromonas</taxon>
    </lineage>
</organism>
<dbReference type="KEGG" id="pxi:J5O05_12220"/>
<keyword evidence="4 8" id="KW-0479">Metal-binding</keyword>
<comment type="function">
    <text evidence="8">Nucleotidyltransferase involved in the post-translational modification of proteins. It can catalyze the addition of adenosine monophosphate (AMP) or uridine monophosphate (UMP) to a protein, resulting in modifications known as AMPylation and UMPylation.</text>
</comment>
<evidence type="ECO:0000313" key="9">
    <source>
        <dbReference type="EMBL" id="QTH70689.1"/>
    </source>
</evidence>
<dbReference type="PANTHER" id="PTHR32057:SF14">
    <property type="entry name" value="PROTEIN ADENYLYLTRANSFERASE SELO, MITOCHONDRIAL"/>
    <property type="match status" value="1"/>
</dbReference>
<evidence type="ECO:0000256" key="3">
    <source>
        <dbReference type="ARBA" id="ARBA00022695"/>
    </source>
</evidence>
<evidence type="ECO:0000256" key="5">
    <source>
        <dbReference type="ARBA" id="ARBA00022741"/>
    </source>
</evidence>
<reference evidence="9" key="1">
    <citation type="submission" date="2021-03" db="EMBL/GenBank/DDBJ databases">
        <title>Complete Genome of Pseudoalteromonas xiamenensis STKMTI.2, a new potential marine bacterium producing anti-Vibrio compounds.</title>
        <authorList>
            <person name="Handayani D.P."/>
            <person name="Isnansetyo A."/>
            <person name="Istiqomah I."/>
            <person name="Jumina J."/>
        </authorList>
    </citation>
    <scope>NUCLEOTIDE SEQUENCE</scope>
    <source>
        <strain evidence="9">STKMTI.2</strain>
    </source>
</reference>
<dbReference type="GO" id="GO:0030145">
    <property type="term" value="F:manganese ion binding"/>
    <property type="evidence" value="ECO:0007669"/>
    <property type="project" value="UniProtKB-UniRule"/>
</dbReference>
<evidence type="ECO:0000256" key="6">
    <source>
        <dbReference type="ARBA" id="ARBA00022840"/>
    </source>
</evidence>
<dbReference type="AlphaFoldDB" id="A0A975HK78"/>
<keyword evidence="6 8" id="KW-0067">ATP-binding</keyword>
<name>A0A975HK78_9GAMM</name>
<feature type="binding site" evidence="8">
    <location>
        <position position="86"/>
    </location>
    <ligand>
        <name>ATP</name>
        <dbReference type="ChEBI" id="CHEBI:30616"/>
    </ligand>
</feature>
<accession>A0A975HK78</accession>
<evidence type="ECO:0000256" key="2">
    <source>
        <dbReference type="ARBA" id="ARBA00022679"/>
    </source>
</evidence>
<feature type="binding site" evidence="8">
    <location>
        <position position="249"/>
    </location>
    <ligand>
        <name>Mg(2+)</name>
        <dbReference type="ChEBI" id="CHEBI:18420"/>
    </ligand>
</feature>
<evidence type="ECO:0000256" key="8">
    <source>
        <dbReference type="HAMAP-Rule" id="MF_00692"/>
    </source>
</evidence>
<feature type="binding site" evidence="8">
    <location>
        <position position="171"/>
    </location>
    <ligand>
        <name>ATP</name>
        <dbReference type="ChEBI" id="CHEBI:30616"/>
    </ligand>
</feature>
<keyword evidence="5 8" id="KW-0547">Nucleotide-binding</keyword>
<dbReference type="EC" id="2.7.7.-" evidence="8"/>
<evidence type="ECO:0000313" key="10">
    <source>
        <dbReference type="Proteomes" id="UP000664904"/>
    </source>
</evidence>
<feature type="binding site" evidence="8">
    <location>
        <position position="120"/>
    </location>
    <ligand>
        <name>ATP</name>
        <dbReference type="ChEBI" id="CHEBI:30616"/>
    </ligand>
</feature>
<dbReference type="InterPro" id="IPR003846">
    <property type="entry name" value="SelO"/>
</dbReference>
<keyword evidence="7 8" id="KW-0460">Magnesium</keyword>
<feature type="binding site" evidence="8">
    <location>
        <position position="89"/>
    </location>
    <ligand>
        <name>ATP</name>
        <dbReference type="ChEBI" id="CHEBI:30616"/>
    </ligand>
</feature>
<dbReference type="Proteomes" id="UP000664904">
    <property type="component" value="Chromosome"/>
</dbReference>
<feature type="binding site" evidence="8">
    <location>
        <position position="121"/>
    </location>
    <ligand>
        <name>ATP</name>
        <dbReference type="ChEBI" id="CHEBI:30616"/>
    </ligand>
</feature>
<keyword evidence="10" id="KW-1185">Reference proteome</keyword>
<protein>
    <recommendedName>
        <fullName evidence="8">Protein nucleotidyltransferase YdiU</fullName>
        <ecNumber evidence="8">2.7.7.-</ecNumber>
    </recommendedName>
    <alternativeName>
        <fullName evidence="8">Protein adenylyltransferase YdiU</fullName>
        <ecNumber evidence="8">2.7.7.108</ecNumber>
    </alternativeName>
    <alternativeName>
        <fullName evidence="8">Protein uridylyltransferase YdiU</fullName>
        <ecNumber evidence="8">2.7.7.-</ecNumber>
    </alternativeName>
</protein>
<comment type="similarity">
    <text evidence="1 8">Belongs to the SELO family.</text>
</comment>